<protein>
    <submittedName>
        <fullName evidence="1">Uncharacterized protein</fullName>
    </submittedName>
</protein>
<dbReference type="AlphaFoldDB" id="A0A8B6DZ79"/>
<proteinExistence type="predicted"/>
<evidence type="ECO:0000313" key="1">
    <source>
        <dbReference type="EMBL" id="VDI26708.1"/>
    </source>
</evidence>
<evidence type="ECO:0000313" key="2">
    <source>
        <dbReference type="Proteomes" id="UP000596742"/>
    </source>
</evidence>
<accession>A0A8B6DZ79</accession>
<sequence length="290" mass="33589">MIFQVSFKNDIDDSYEEKYFWKDVNRACTLDMMKLVIQTLVTCSDDDVLTYMIAADSRQDPQRSADQHKLYPYQQEISRTSCIHTIKRSAAQVVSIPARDQPHKLYPYHQEISEQVVSIPARDQPHKLYPYQQEIRAAQVVSIQQRSAAQCIHTSKRSAAQVYPYQQEISRNKLRSAAQDQQTTSCIHHQEISRTSLYHTSRDQPHKLYPYQQEISRTSCIHTSKRSAAQVVSIPSRDQPHKLYPSIPARDQPHKCILPSKRSAAQVVSIPARDQPHKLYPYQHQSTVLY</sequence>
<gene>
    <name evidence="1" type="ORF">MGAL_10B007766</name>
</gene>
<keyword evidence="2" id="KW-1185">Reference proteome</keyword>
<dbReference type="EMBL" id="UYJE01004271">
    <property type="protein sequence ID" value="VDI26708.1"/>
    <property type="molecule type" value="Genomic_DNA"/>
</dbReference>
<name>A0A8B6DZ79_MYTGA</name>
<organism evidence="1 2">
    <name type="scientific">Mytilus galloprovincialis</name>
    <name type="common">Mediterranean mussel</name>
    <dbReference type="NCBI Taxonomy" id="29158"/>
    <lineage>
        <taxon>Eukaryota</taxon>
        <taxon>Metazoa</taxon>
        <taxon>Spiralia</taxon>
        <taxon>Lophotrochozoa</taxon>
        <taxon>Mollusca</taxon>
        <taxon>Bivalvia</taxon>
        <taxon>Autobranchia</taxon>
        <taxon>Pteriomorphia</taxon>
        <taxon>Mytilida</taxon>
        <taxon>Mytiloidea</taxon>
        <taxon>Mytilidae</taxon>
        <taxon>Mytilinae</taxon>
        <taxon>Mytilus</taxon>
    </lineage>
</organism>
<reference evidence="1" key="1">
    <citation type="submission" date="2018-11" db="EMBL/GenBank/DDBJ databases">
        <authorList>
            <person name="Alioto T."/>
            <person name="Alioto T."/>
        </authorList>
    </citation>
    <scope>NUCLEOTIDE SEQUENCE</scope>
</reference>
<dbReference type="Proteomes" id="UP000596742">
    <property type="component" value="Unassembled WGS sequence"/>
</dbReference>
<comment type="caution">
    <text evidence="1">The sequence shown here is derived from an EMBL/GenBank/DDBJ whole genome shotgun (WGS) entry which is preliminary data.</text>
</comment>